<evidence type="ECO:0000313" key="7">
    <source>
        <dbReference type="EMBL" id="TCO54763.1"/>
    </source>
</evidence>
<feature type="transmembrane region" description="Helical" evidence="5">
    <location>
        <begin position="108"/>
        <end position="130"/>
    </location>
</feature>
<feature type="transmembrane region" description="Helical" evidence="5">
    <location>
        <begin position="48"/>
        <end position="70"/>
    </location>
</feature>
<gene>
    <name evidence="7" type="ORF">EV192_10851</name>
</gene>
<reference evidence="7 8" key="1">
    <citation type="submission" date="2019-03" db="EMBL/GenBank/DDBJ databases">
        <title>Genomic Encyclopedia of Type Strains, Phase IV (KMG-IV): sequencing the most valuable type-strain genomes for metagenomic binning, comparative biology and taxonomic classification.</title>
        <authorList>
            <person name="Goeker M."/>
        </authorList>
    </citation>
    <scope>NUCLEOTIDE SEQUENCE [LARGE SCALE GENOMIC DNA]</scope>
    <source>
        <strain evidence="7 8">DSM 45934</strain>
    </source>
</reference>
<name>A0A4R2J6U1_9PSEU</name>
<accession>A0A4R2J6U1</accession>
<dbReference type="InterPro" id="IPR020846">
    <property type="entry name" value="MFS_dom"/>
</dbReference>
<dbReference type="InterPro" id="IPR036259">
    <property type="entry name" value="MFS_trans_sf"/>
</dbReference>
<dbReference type="PROSITE" id="PS50850">
    <property type="entry name" value="MFS"/>
    <property type="match status" value="1"/>
</dbReference>
<protein>
    <submittedName>
        <fullName evidence="7">MFS transporter</fullName>
    </submittedName>
</protein>
<keyword evidence="4 5" id="KW-0472">Membrane</keyword>
<feature type="transmembrane region" description="Helical" evidence="5">
    <location>
        <begin position="168"/>
        <end position="188"/>
    </location>
</feature>
<evidence type="ECO:0000256" key="4">
    <source>
        <dbReference type="ARBA" id="ARBA00023136"/>
    </source>
</evidence>
<evidence type="ECO:0000313" key="8">
    <source>
        <dbReference type="Proteomes" id="UP000295680"/>
    </source>
</evidence>
<dbReference type="PANTHER" id="PTHR23528">
    <property type="match status" value="1"/>
</dbReference>
<feature type="domain" description="Major facilitator superfamily (MFS) profile" evidence="6">
    <location>
        <begin position="220"/>
        <end position="403"/>
    </location>
</feature>
<keyword evidence="2 5" id="KW-0812">Transmembrane</keyword>
<dbReference type="OrthoDB" id="7584869at2"/>
<comment type="subcellular location">
    <subcellularLocation>
        <location evidence="1">Cell membrane</location>
        <topology evidence="1">Multi-pass membrane protein</topology>
    </subcellularLocation>
</comment>
<keyword evidence="8" id="KW-1185">Reference proteome</keyword>
<dbReference type="GO" id="GO:0005886">
    <property type="term" value="C:plasma membrane"/>
    <property type="evidence" value="ECO:0007669"/>
    <property type="project" value="UniProtKB-SubCell"/>
</dbReference>
<feature type="transmembrane region" description="Helical" evidence="5">
    <location>
        <begin position="225"/>
        <end position="246"/>
    </location>
</feature>
<dbReference type="RefSeq" id="WP_132122562.1">
    <property type="nucleotide sequence ID" value="NZ_SLWS01000008.1"/>
</dbReference>
<feature type="transmembrane region" description="Helical" evidence="5">
    <location>
        <begin position="378"/>
        <end position="397"/>
    </location>
</feature>
<feature type="transmembrane region" description="Helical" evidence="5">
    <location>
        <begin position="82"/>
        <end position="102"/>
    </location>
</feature>
<keyword evidence="3 5" id="KW-1133">Transmembrane helix</keyword>
<dbReference type="Proteomes" id="UP000295680">
    <property type="component" value="Unassembled WGS sequence"/>
</dbReference>
<evidence type="ECO:0000259" key="6">
    <source>
        <dbReference type="PROSITE" id="PS50850"/>
    </source>
</evidence>
<dbReference type="PANTHER" id="PTHR23528:SF1">
    <property type="entry name" value="MAJOR FACILITATOR SUPERFAMILY (MFS) PROFILE DOMAIN-CONTAINING PROTEIN"/>
    <property type="match status" value="1"/>
</dbReference>
<dbReference type="GO" id="GO:0022857">
    <property type="term" value="F:transmembrane transporter activity"/>
    <property type="evidence" value="ECO:0007669"/>
    <property type="project" value="InterPro"/>
</dbReference>
<evidence type="ECO:0000256" key="1">
    <source>
        <dbReference type="ARBA" id="ARBA00004651"/>
    </source>
</evidence>
<organism evidence="7 8">
    <name type="scientific">Actinocrispum wychmicini</name>
    <dbReference type="NCBI Taxonomy" id="1213861"/>
    <lineage>
        <taxon>Bacteria</taxon>
        <taxon>Bacillati</taxon>
        <taxon>Actinomycetota</taxon>
        <taxon>Actinomycetes</taxon>
        <taxon>Pseudonocardiales</taxon>
        <taxon>Pseudonocardiaceae</taxon>
        <taxon>Actinocrispum</taxon>
    </lineage>
</organism>
<feature type="transmembrane region" description="Helical" evidence="5">
    <location>
        <begin position="10"/>
        <end position="28"/>
    </location>
</feature>
<evidence type="ECO:0000256" key="3">
    <source>
        <dbReference type="ARBA" id="ARBA00022989"/>
    </source>
</evidence>
<evidence type="ECO:0000256" key="2">
    <source>
        <dbReference type="ARBA" id="ARBA00022692"/>
    </source>
</evidence>
<dbReference type="SUPFAM" id="SSF103473">
    <property type="entry name" value="MFS general substrate transporter"/>
    <property type="match status" value="1"/>
</dbReference>
<dbReference type="Gene3D" id="1.20.1250.20">
    <property type="entry name" value="MFS general substrate transporter like domains"/>
    <property type="match status" value="2"/>
</dbReference>
<evidence type="ECO:0000256" key="5">
    <source>
        <dbReference type="SAM" id="Phobius"/>
    </source>
</evidence>
<sequence length="403" mass="42500">MTAGRVEPRWIIAFCVAVVGTFVGWYGPLQILLAKQADVFSPAGKEDVLAVVALLGAAVSMVANPVWGALSDRTTSRFGRRIPWVVGGTAGGVVGLLVLAAAESTGMMIFGWCLVQLALNAPFAALSAAIPDQVPIARRGTAGGYFGLAQTIGVVAGTGLAVAGGSVVGGYLACALFVLLSAVPYMLLRKDIVITRESLPSWNWLAFLRGFWISPRTHPNFAWAWLTRFLLNLGNAIALLYLLFYLKDAVGVADPDGGVLILTVLYSITLLISVMIGGSWSDRLGRRKVFVLWAGVIMSAASLVMAGWPTWLGAVVAAIVLGFGFGAYTSVDFALLTQVLPQAQDRARDLGVLNIANSLPQVLAPVIAAPIVRHLGGYPTLYVTSALVGLAGAILVFRIRSVH</sequence>
<feature type="transmembrane region" description="Helical" evidence="5">
    <location>
        <begin position="352"/>
        <end position="372"/>
    </location>
</feature>
<comment type="caution">
    <text evidence="7">The sequence shown here is derived from an EMBL/GenBank/DDBJ whole genome shotgun (WGS) entry which is preliminary data.</text>
</comment>
<dbReference type="InterPro" id="IPR011701">
    <property type="entry name" value="MFS"/>
</dbReference>
<dbReference type="Pfam" id="PF07690">
    <property type="entry name" value="MFS_1"/>
    <property type="match status" value="1"/>
</dbReference>
<feature type="transmembrane region" description="Helical" evidence="5">
    <location>
        <begin position="142"/>
        <end position="162"/>
    </location>
</feature>
<dbReference type="EMBL" id="SLWS01000008">
    <property type="protein sequence ID" value="TCO54763.1"/>
    <property type="molecule type" value="Genomic_DNA"/>
</dbReference>
<dbReference type="AlphaFoldDB" id="A0A4R2J6U1"/>
<feature type="transmembrane region" description="Helical" evidence="5">
    <location>
        <begin position="289"/>
        <end position="308"/>
    </location>
</feature>
<feature type="transmembrane region" description="Helical" evidence="5">
    <location>
        <begin position="314"/>
        <end position="340"/>
    </location>
</feature>
<proteinExistence type="predicted"/>
<feature type="transmembrane region" description="Helical" evidence="5">
    <location>
        <begin position="258"/>
        <end position="277"/>
    </location>
</feature>